<accession>A0A1K1LUA0</accession>
<dbReference type="PANTHER" id="PTHR42852">
    <property type="entry name" value="THIOL:DISULFIDE INTERCHANGE PROTEIN DSBE"/>
    <property type="match status" value="1"/>
</dbReference>
<organism evidence="2 3">
    <name type="scientific">Sinomicrobium oceani</name>
    <dbReference type="NCBI Taxonomy" id="1150368"/>
    <lineage>
        <taxon>Bacteria</taxon>
        <taxon>Pseudomonadati</taxon>
        <taxon>Bacteroidota</taxon>
        <taxon>Flavobacteriia</taxon>
        <taxon>Flavobacteriales</taxon>
        <taxon>Flavobacteriaceae</taxon>
        <taxon>Sinomicrobium</taxon>
    </lineage>
</organism>
<dbReference type="Gene3D" id="3.40.30.10">
    <property type="entry name" value="Glutaredoxin"/>
    <property type="match status" value="1"/>
</dbReference>
<dbReference type="SUPFAM" id="SSF52833">
    <property type="entry name" value="Thioredoxin-like"/>
    <property type="match status" value="1"/>
</dbReference>
<dbReference type="PROSITE" id="PS51352">
    <property type="entry name" value="THIOREDOXIN_2"/>
    <property type="match status" value="1"/>
</dbReference>
<protein>
    <submittedName>
        <fullName evidence="2">Thiol-disulfide isomerase or thioredoxin</fullName>
    </submittedName>
</protein>
<dbReference type="CDD" id="cd02966">
    <property type="entry name" value="TlpA_like_family"/>
    <property type="match status" value="1"/>
</dbReference>
<dbReference type="InterPro" id="IPR050553">
    <property type="entry name" value="Thioredoxin_ResA/DsbE_sf"/>
</dbReference>
<reference evidence="2 3" key="1">
    <citation type="submission" date="2016-11" db="EMBL/GenBank/DDBJ databases">
        <authorList>
            <person name="Jaros S."/>
            <person name="Januszkiewicz K."/>
            <person name="Wedrychowicz H."/>
        </authorList>
    </citation>
    <scope>NUCLEOTIDE SEQUENCE [LARGE SCALE GENOMIC DNA]</scope>
    <source>
        <strain evidence="2 3">CGMCC 1.12145</strain>
    </source>
</reference>
<dbReference type="InterPro" id="IPR036249">
    <property type="entry name" value="Thioredoxin-like_sf"/>
</dbReference>
<name>A0A1K1LUA0_9FLAO</name>
<dbReference type="InterPro" id="IPR013766">
    <property type="entry name" value="Thioredoxin_domain"/>
</dbReference>
<dbReference type="Proteomes" id="UP000182248">
    <property type="component" value="Unassembled WGS sequence"/>
</dbReference>
<feature type="domain" description="Thioredoxin" evidence="1">
    <location>
        <begin position="32"/>
        <end position="183"/>
    </location>
</feature>
<gene>
    <name evidence="2" type="ORF">SAMN02927921_00252</name>
</gene>
<dbReference type="RefSeq" id="WP_072315480.1">
    <property type="nucleotide sequence ID" value="NZ_FPJE01000001.1"/>
</dbReference>
<evidence type="ECO:0000259" key="1">
    <source>
        <dbReference type="PROSITE" id="PS51352"/>
    </source>
</evidence>
<dbReference type="PANTHER" id="PTHR42852:SF17">
    <property type="entry name" value="THIOREDOXIN-LIKE PROTEIN HI_1115"/>
    <property type="match status" value="1"/>
</dbReference>
<keyword evidence="3" id="KW-1185">Reference proteome</keyword>
<keyword evidence="2" id="KW-0413">Isomerase</keyword>
<evidence type="ECO:0000313" key="2">
    <source>
        <dbReference type="EMBL" id="SFW14489.1"/>
    </source>
</evidence>
<dbReference type="OrthoDB" id="9815205at2"/>
<sequence>MKKRTLKNLLLILVVLSFFVTPLGFESKVLLSRWFAPGPEIVKPEDRRKITDYNWRLKDEDWKVFNFSKSRGRVVFVNFWASWRIPSIAERRGIQKLYEVYGDRVDFYLITNERKEPVLDLMKRRSYAFPVTYLMIGEKMPLDAKKVPSGYIIDKNGYIVAESDGIADWGTPEIRRLLDSLTK</sequence>
<dbReference type="EMBL" id="FPJE01000001">
    <property type="protein sequence ID" value="SFW14489.1"/>
    <property type="molecule type" value="Genomic_DNA"/>
</dbReference>
<dbReference type="AlphaFoldDB" id="A0A1K1LUA0"/>
<proteinExistence type="predicted"/>
<dbReference type="STRING" id="1150368.SAMN02927921_00252"/>
<evidence type="ECO:0000313" key="3">
    <source>
        <dbReference type="Proteomes" id="UP000182248"/>
    </source>
</evidence>
<dbReference type="GO" id="GO:0016853">
    <property type="term" value="F:isomerase activity"/>
    <property type="evidence" value="ECO:0007669"/>
    <property type="project" value="UniProtKB-KW"/>
</dbReference>